<name>A0A852CS96_9PICI</name>
<dbReference type="AlphaFoldDB" id="A0A852CS96"/>
<reference evidence="1" key="1">
    <citation type="submission" date="2019-09" db="EMBL/GenBank/DDBJ databases">
        <title>Bird 10,000 Genomes (B10K) Project - Family phase.</title>
        <authorList>
            <person name="Zhang G."/>
        </authorList>
    </citation>
    <scope>NUCLEOTIDE SEQUENCE</scope>
    <source>
        <strain evidence="1">B10K-DU-001-30</strain>
        <tissue evidence="1">Muscle</tissue>
    </source>
</reference>
<feature type="non-terminal residue" evidence="1">
    <location>
        <position position="1"/>
    </location>
</feature>
<protein>
    <submittedName>
        <fullName evidence="1">SYN protein</fullName>
    </submittedName>
</protein>
<proteinExistence type="predicted"/>
<feature type="non-terminal residue" evidence="1">
    <location>
        <position position="66"/>
    </location>
</feature>
<sequence length="66" mass="6995">APGGAAESSPRRLLAALQMGGVPCSDPLPALYGFAHPPCLFAHLAKLQRELGPEGFPLLPLRFCNR</sequence>
<accession>A0A852CS96</accession>
<evidence type="ECO:0000313" key="2">
    <source>
        <dbReference type="Proteomes" id="UP000611227"/>
    </source>
</evidence>
<evidence type="ECO:0000313" key="1">
    <source>
        <dbReference type="EMBL" id="NXP83494.1"/>
    </source>
</evidence>
<keyword evidence="2" id="KW-1185">Reference proteome</keyword>
<gene>
    <name evidence="1" type="primary">Syn</name>
    <name evidence="1" type="ORF">RAMSUL_R15088</name>
</gene>
<organism evidence="1 2">
    <name type="scientific">Ramphastos sulfuratus</name>
    <dbReference type="NCBI Taxonomy" id="322582"/>
    <lineage>
        <taxon>Eukaryota</taxon>
        <taxon>Metazoa</taxon>
        <taxon>Chordata</taxon>
        <taxon>Craniata</taxon>
        <taxon>Vertebrata</taxon>
        <taxon>Euteleostomi</taxon>
        <taxon>Archelosauria</taxon>
        <taxon>Archosauria</taxon>
        <taxon>Dinosauria</taxon>
        <taxon>Saurischia</taxon>
        <taxon>Theropoda</taxon>
        <taxon>Coelurosauria</taxon>
        <taxon>Aves</taxon>
        <taxon>Neognathae</taxon>
        <taxon>Neoaves</taxon>
        <taxon>Telluraves</taxon>
        <taxon>Coraciimorphae</taxon>
        <taxon>Piciformes</taxon>
        <taxon>Ramphastidae</taxon>
        <taxon>Ramphastos</taxon>
    </lineage>
</organism>
<comment type="caution">
    <text evidence="1">The sequence shown here is derived from an EMBL/GenBank/DDBJ whole genome shotgun (WGS) entry which is preliminary data.</text>
</comment>
<dbReference type="Proteomes" id="UP000611227">
    <property type="component" value="Unassembled WGS sequence"/>
</dbReference>
<dbReference type="EMBL" id="WBNM01087719">
    <property type="protein sequence ID" value="NXP83494.1"/>
    <property type="molecule type" value="Genomic_DNA"/>
</dbReference>